<gene>
    <name evidence="2" type="ORF">TPSB3V08_LOCUS4144</name>
</gene>
<evidence type="ECO:0000313" key="2">
    <source>
        <dbReference type="EMBL" id="CAD7403652.1"/>
    </source>
</evidence>
<sequence>MVLLPLLLAKLHRLKEVRFLRGRLPVAHEIFRVCWSSASTFTVEGGPLGAEGTISTRLCLPLEQGRGKVGYLHSALAVGRTREERVFSLIPNVLHDVKIVKPRPFIEQVRVFRALTFLSSDDGDSVRRVGGSYLVLGHNAQVVGGGRFQIEHPGHILLSGDQNAVDVHFPRTCSNITRSDHASCRRTEPPRTAERSVRTCPAPSIHTELLGPLKPLYALSINHSNGLGIGKVELEDVNPHLRGGRVENHLGKTPPSSPDRDSNLDLPVLSSRAQHDKRVSQLRHRGGGEEDYLEKPSLVNPTEIKILGSPVMGGPVDRKTEALDHAATETGQENDAGRTLNDHVDAGIVTAERVSRDTGEERRVRSFSSLDTQVGEDPIGHCHHSLLTCCHLSQPLSPYCPHLLSLVSTIVTTLSSPVVTHLSQPLSPHCPHLLSLVSTIVTYCPHLLSLVSTIVTTLSSPVVTCLNHCHHTVLTCCHLSQPLSYCPHLLSLVSTIVTTLSSPVVTCLNHCHHAVLTCCHLSQPLSPHCPHLLSLVSTIVTTVLTCCHLYQPLSPHCPHLLSLLGSSLLLFMFQSIPMGFSPRASH</sequence>
<evidence type="ECO:0000256" key="1">
    <source>
        <dbReference type="SAM" id="MobiDB-lite"/>
    </source>
</evidence>
<name>A0A7R9CWC4_TIMPO</name>
<feature type="region of interest" description="Disordered" evidence="1">
    <location>
        <begin position="243"/>
        <end position="294"/>
    </location>
</feature>
<dbReference type="AlphaFoldDB" id="A0A7R9CWC4"/>
<organism evidence="2">
    <name type="scientific">Timema poppense</name>
    <name type="common">Walking stick</name>
    <dbReference type="NCBI Taxonomy" id="170557"/>
    <lineage>
        <taxon>Eukaryota</taxon>
        <taxon>Metazoa</taxon>
        <taxon>Ecdysozoa</taxon>
        <taxon>Arthropoda</taxon>
        <taxon>Hexapoda</taxon>
        <taxon>Insecta</taxon>
        <taxon>Pterygota</taxon>
        <taxon>Neoptera</taxon>
        <taxon>Polyneoptera</taxon>
        <taxon>Phasmatodea</taxon>
        <taxon>Timematodea</taxon>
        <taxon>Timematoidea</taxon>
        <taxon>Timematidae</taxon>
        <taxon>Timema</taxon>
    </lineage>
</organism>
<protein>
    <submittedName>
        <fullName evidence="2">Uncharacterized protein</fullName>
    </submittedName>
</protein>
<dbReference type="EMBL" id="OD001945">
    <property type="protein sequence ID" value="CAD7403652.1"/>
    <property type="molecule type" value="Genomic_DNA"/>
</dbReference>
<accession>A0A7R9CWC4</accession>
<reference evidence="2" key="1">
    <citation type="submission" date="2020-11" db="EMBL/GenBank/DDBJ databases">
        <authorList>
            <person name="Tran Van P."/>
        </authorList>
    </citation>
    <scope>NUCLEOTIDE SEQUENCE</scope>
</reference>
<proteinExistence type="predicted"/>